<dbReference type="Proteomes" id="UP000070089">
    <property type="component" value="Unassembled WGS sequence"/>
</dbReference>
<protein>
    <submittedName>
        <fullName evidence="4">RomA</fullName>
    </submittedName>
</protein>
<dbReference type="InterPro" id="IPR036866">
    <property type="entry name" value="RibonucZ/Hydroxyglut_hydro"/>
</dbReference>
<feature type="chain" id="PRO_5007799978" evidence="2">
    <location>
        <begin position="20"/>
        <end position="286"/>
    </location>
</feature>
<dbReference type="InterPro" id="IPR001279">
    <property type="entry name" value="Metallo-B-lactamas"/>
</dbReference>
<dbReference type="InterPro" id="IPR050114">
    <property type="entry name" value="UPF0173_UPF0282_UlaG_hydrolase"/>
</dbReference>
<feature type="domain" description="Metallo-beta-lactamase" evidence="3">
    <location>
        <begin position="45"/>
        <end position="249"/>
    </location>
</feature>
<dbReference type="VEuPathDB" id="GiardiaDB:QR46_4905"/>
<evidence type="ECO:0000256" key="1">
    <source>
        <dbReference type="ARBA" id="ARBA00022801"/>
    </source>
</evidence>
<evidence type="ECO:0000313" key="5">
    <source>
        <dbReference type="Proteomes" id="UP000070089"/>
    </source>
</evidence>
<reference evidence="4 5" key="1">
    <citation type="journal article" date="2015" name="Mol. Biochem. Parasitol.">
        <title>Identification of polymorphic genes for use in assemblage B genotyping assays through comparative genomics of multiple assemblage B Giardia duodenalis isolates.</title>
        <authorList>
            <person name="Wielinga C."/>
            <person name="Thompson R.C."/>
            <person name="Monis P."/>
            <person name="Ryan U."/>
        </authorList>
    </citation>
    <scope>NUCLEOTIDE SEQUENCE [LARGE SCALE GENOMIC DNA]</scope>
    <source>
        <strain evidence="4 5">BAH15c1</strain>
    </source>
</reference>
<comment type="caution">
    <text evidence="4">The sequence shown here is derived from an EMBL/GenBank/DDBJ whole genome shotgun (WGS) entry which is preliminary data.</text>
</comment>
<dbReference type="Pfam" id="PF12706">
    <property type="entry name" value="Lactamase_B_2"/>
    <property type="match status" value="1"/>
</dbReference>
<dbReference type="EMBL" id="JXTI01000300">
    <property type="protein sequence ID" value="KWX11140.1"/>
    <property type="molecule type" value="Genomic_DNA"/>
</dbReference>
<gene>
    <name evidence="4" type="ORF">QR46_4905</name>
</gene>
<dbReference type="Gene3D" id="3.60.15.10">
    <property type="entry name" value="Ribonuclease Z/Hydroxyacylglutathione hydrolase-like"/>
    <property type="match status" value="1"/>
</dbReference>
<sequence length="286" mass="30926">MIAAGVMTVAGLNVSPVMAADVGDQYPRIQQIRNATMKITYGSNTFLIDPMLSRKGAFPGFDGTVNNDKRNPLIELPVSTDDVISGVSAVIVTHTHLDHWDEAAQKLLPKNLPIFVQNKSDASILEGQGFTNVTVLEKSVKFNGVTLTRTGGQHGTDEMYSSPEVAKGLGKAMGVVFEAPKEKTTYLAGDTIWCSDVDRAIENYRPGVIILNTGDAKLQAYPGAIIMGKEDVLRAVKKSPGSIIVATHMDAINHTMLSREELGEYVKKQKIADRVRIPADGANVDF</sequence>
<dbReference type="PANTHER" id="PTHR43546">
    <property type="entry name" value="UPF0173 METAL-DEPENDENT HYDROLASE MJ1163-RELATED"/>
    <property type="match status" value="1"/>
</dbReference>
<evidence type="ECO:0000259" key="3">
    <source>
        <dbReference type="Pfam" id="PF12706"/>
    </source>
</evidence>
<keyword evidence="1" id="KW-0378">Hydrolase</keyword>
<dbReference type="GO" id="GO:0016787">
    <property type="term" value="F:hydrolase activity"/>
    <property type="evidence" value="ECO:0007669"/>
    <property type="project" value="UniProtKB-KW"/>
</dbReference>
<organism evidence="4 5">
    <name type="scientific">Giardia duodenalis assemblage B</name>
    <dbReference type="NCBI Taxonomy" id="1394984"/>
    <lineage>
        <taxon>Eukaryota</taxon>
        <taxon>Metamonada</taxon>
        <taxon>Diplomonadida</taxon>
        <taxon>Hexamitidae</taxon>
        <taxon>Giardiinae</taxon>
        <taxon>Giardia</taxon>
    </lineage>
</organism>
<dbReference type="SUPFAM" id="SSF56281">
    <property type="entry name" value="Metallo-hydrolase/oxidoreductase"/>
    <property type="match status" value="1"/>
</dbReference>
<evidence type="ECO:0000256" key="2">
    <source>
        <dbReference type="SAM" id="SignalP"/>
    </source>
</evidence>
<accession>A0A132NM40</accession>
<keyword evidence="2" id="KW-0732">Signal</keyword>
<feature type="signal peptide" evidence="2">
    <location>
        <begin position="1"/>
        <end position="19"/>
    </location>
</feature>
<dbReference type="OrthoDB" id="332863at2759"/>
<dbReference type="AlphaFoldDB" id="A0A132NM40"/>
<proteinExistence type="predicted"/>
<evidence type="ECO:0000313" key="4">
    <source>
        <dbReference type="EMBL" id="KWX11140.1"/>
    </source>
</evidence>
<dbReference type="PANTHER" id="PTHR43546:SF9">
    <property type="entry name" value="L-ASCORBATE-6-PHOSPHATE LACTONASE ULAG-RELATED"/>
    <property type="match status" value="1"/>
</dbReference>
<name>A0A132NM40_GIAIN</name>